<reference evidence="1 2" key="1">
    <citation type="submission" date="2017-03" db="EMBL/GenBank/DDBJ databases">
        <title>Paenibacillus larvae genome sequencing.</title>
        <authorList>
            <person name="Dingman D.W."/>
        </authorList>
    </citation>
    <scope>NUCLEOTIDE SEQUENCE [LARGE SCALE GENOMIC DNA]</scope>
    <source>
        <strain evidence="1 2">SAG 10367</strain>
        <plasmid evidence="2">pplp3</plasmid>
    </source>
</reference>
<dbReference type="RefSeq" id="WP_083041774.1">
    <property type="nucleotide sequence ID" value="NZ_CP020558.1"/>
</dbReference>
<dbReference type="InterPro" id="IPR009351">
    <property type="entry name" value="AlkZ-like"/>
</dbReference>
<protein>
    <recommendedName>
        <fullName evidence="3">Winged helix-turn-helix domain-containing protein</fullName>
    </recommendedName>
</protein>
<sequence length="394" mass="46773">MVSHQMMINLNLYKQSLYVPTKFSQKSDMEKILKQVVCIQLDTINVLTQAHNLFFLSRMEIYKPEWFYNLYEEKKVFEAYLHALSLCHTDLFPYIKPVFQEFKGKMIEDKGNINFLLDIYNQVKEKQLLESREIKSEKNKRELEAWEMTPDRWALNHLWRSGLLGVLRNQLFRKKYTTIDNIIAPKYLHKEVDRTLINQKLILASLEALGIATVSEIKKYLRVKKQEEVGVSLEQLIANKKVLKIKVKGFLEDHYISYEDYDSVNSDFLNDIPQSCTFLSPFDNLIWDRQRTFKLFNVDYRLEAYLPSKQRKYGYYALPILVQGRIVGTIDLKLNRKENELIIKSLSIFNKFEEKNLSRYILQIIERMLLFFNVDNVKIEPPNQSGNTFLAKLF</sequence>
<dbReference type="EMBL" id="CP020558">
    <property type="protein sequence ID" value="ARF70793.1"/>
    <property type="molecule type" value="Genomic_DNA"/>
</dbReference>
<keyword evidence="1" id="KW-0614">Plasmid</keyword>
<gene>
    <name evidence="1" type="ORF">B7C51_25320</name>
</gene>
<dbReference type="PANTHER" id="PTHR30528">
    <property type="entry name" value="CYTOPLASMIC PROTEIN"/>
    <property type="match status" value="1"/>
</dbReference>
<evidence type="ECO:0008006" key="3">
    <source>
        <dbReference type="Google" id="ProtNLM"/>
    </source>
</evidence>
<geneLocation type="plasmid" evidence="2">
    <name>pplp3</name>
</geneLocation>
<name>A0A1V0V093_9BACL</name>
<dbReference type="Pfam" id="PF06224">
    <property type="entry name" value="AlkZ-like"/>
    <property type="match status" value="1"/>
</dbReference>
<evidence type="ECO:0000313" key="2">
    <source>
        <dbReference type="Proteomes" id="UP000192727"/>
    </source>
</evidence>
<dbReference type="AlphaFoldDB" id="A0A1V0V093"/>
<dbReference type="Proteomes" id="UP000192727">
    <property type="component" value="Plasmid pPLP3"/>
</dbReference>
<evidence type="ECO:0000313" key="1">
    <source>
        <dbReference type="EMBL" id="ARF70793.1"/>
    </source>
</evidence>
<dbReference type="PANTHER" id="PTHR30528:SF0">
    <property type="entry name" value="CYTOPLASMIC PROTEIN"/>
    <property type="match status" value="1"/>
</dbReference>
<accession>A0A1V0V093</accession>
<organism evidence="1 2">
    <name type="scientific">Paenibacillus larvae subsp. pulvifaciens</name>
    <dbReference type="NCBI Taxonomy" id="1477"/>
    <lineage>
        <taxon>Bacteria</taxon>
        <taxon>Bacillati</taxon>
        <taxon>Bacillota</taxon>
        <taxon>Bacilli</taxon>
        <taxon>Bacillales</taxon>
        <taxon>Paenibacillaceae</taxon>
        <taxon>Paenibacillus</taxon>
    </lineage>
</organism>
<proteinExistence type="predicted"/>